<gene>
    <name evidence="2" type="ORF">PFISCL1PPCAC_5429</name>
</gene>
<evidence type="ECO:0000313" key="2">
    <source>
        <dbReference type="EMBL" id="GMT14132.1"/>
    </source>
</evidence>
<dbReference type="Proteomes" id="UP001432322">
    <property type="component" value="Unassembled WGS sequence"/>
</dbReference>
<feature type="non-terminal residue" evidence="2">
    <location>
        <position position="90"/>
    </location>
</feature>
<dbReference type="EMBL" id="BTSY01000002">
    <property type="protein sequence ID" value="GMT14132.1"/>
    <property type="molecule type" value="Genomic_DNA"/>
</dbReference>
<protein>
    <submittedName>
        <fullName evidence="2">Uncharacterized protein</fullName>
    </submittedName>
</protein>
<evidence type="ECO:0000256" key="1">
    <source>
        <dbReference type="SAM" id="MobiDB-lite"/>
    </source>
</evidence>
<comment type="caution">
    <text evidence="2">The sequence shown here is derived from an EMBL/GenBank/DDBJ whole genome shotgun (WGS) entry which is preliminary data.</text>
</comment>
<feature type="non-terminal residue" evidence="2">
    <location>
        <position position="1"/>
    </location>
</feature>
<sequence length="90" mass="9864">RTADSPESRPEIHSTPHGRDALMITVAQLHVSRPTSLVTREAVPTRDLANRRPVSTMEVPMAAIFLALWDTGTPSNPAADAHKRTLNRSN</sequence>
<accession>A0AAV5V5P2</accession>
<organism evidence="2 3">
    <name type="scientific">Pristionchus fissidentatus</name>
    <dbReference type="NCBI Taxonomy" id="1538716"/>
    <lineage>
        <taxon>Eukaryota</taxon>
        <taxon>Metazoa</taxon>
        <taxon>Ecdysozoa</taxon>
        <taxon>Nematoda</taxon>
        <taxon>Chromadorea</taxon>
        <taxon>Rhabditida</taxon>
        <taxon>Rhabditina</taxon>
        <taxon>Diplogasteromorpha</taxon>
        <taxon>Diplogasteroidea</taxon>
        <taxon>Neodiplogasteridae</taxon>
        <taxon>Pristionchus</taxon>
    </lineage>
</organism>
<proteinExistence type="predicted"/>
<dbReference type="AlphaFoldDB" id="A0AAV5V5P2"/>
<keyword evidence="3" id="KW-1185">Reference proteome</keyword>
<feature type="region of interest" description="Disordered" evidence="1">
    <location>
        <begin position="1"/>
        <end position="20"/>
    </location>
</feature>
<reference evidence="2" key="1">
    <citation type="submission" date="2023-10" db="EMBL/GenBank/DDBJ databases">
        <title>Genome assembly of Pristionchus species.</title>
        <authorList>
            <person name="Yoshida K."/>
            <person name="Sommer R.J."/>
        </authorList>
    </citation>
    <scope>NUCLEOTIDE SEQUENCE</scope>
    <source>
        <strain evidence="2">RS5133</strain>
    </source>
</reference>
<name>A0AAV5V5P2_9BILA</name>
<evidence type="ECO:0000313" key="3">
    <source>
        <dbReference type="Proteomes" id="UP001432322"/>
    </source>
</evidence>